<reference evidence="1 2" key="1">
    <citation type="submission" date="2021-01" db="EMBL/GenBank/DDBJ databases">
        <title>WGS of actinomycetes isolated from Thailand.</title>
        <authorList>
            <person name="Thawai C."/>
        </authorList>
    </citation>
    <scope>NUCLEOTIDE SEQUENCE [LARGE SCALE GENOMIC DNA]</scope>
    <source>
        <strain evidence="1 2">CA3R110</strain>
    </source>
</reference>
<dbReference type="RefSeq" id="WP_201853248.1">
    <property type="nucleotide sequence ID" value="NZ_JAERRG010000009.1"/>
</dbReference>
<dbReference type="EMBL" id="JAERRG010000009">
    <property type="protein sequence ID" value="MBL1115457.1"/>
    <property type="molecule type" value="Genomic_DNA"/>
</dbReference>
<proteinExistence type="predicted"/>
<evidence type="ECO:0000313" key="1">
    <source>
        <dbReference type="EMBL" id="MBL1115457.1"/>
    </source>
</evidence>
<name>A0ABS1PSP6_9ACTN</name>
<organism evidence="1 2">
    <name type="scientific">Streptomyces endocoffeicus</name>
    <dbReference type="NCBI Taxonomy" id="2898945"/>
    <lineage>
        <taxon>Bacteria</taxon>
        <taxon>Bacillati</taxon>
        <taxon>Actinomycetota</taxon>
        <taxon>Actinomycetes</taxon>
        <taxon>Kitasatosporales</taxon>
        <taxon>Streptomycetaceae</taxon>
        <taxon>Streptomyces</taxon>
    </lineage>
</organism>
<sequence>MTSPLTDQQLDELETFVKNIPAGPWTVDDSHAELRGSHGNLLADLWDDRLGAYFAAMHAATQPLVAEVRRLRAELERRTENPAAADNPTPLR</sequence>
<accession>A0ABS1PSP6</accession>
<dbReference type="Proteomes" id="UP000621510">
    <property type="component" value="Unassembled WGS sequence"/>
</dbReference>
<keyword evidence="2" id="KW-1185">Reference proteome</keyword>
<comment type="caution">
    <text evidence="1">The sequence shown here is derived from an EMBL/GenBank/DDBJ whole genome shotgun (WGS) entry which is preliminary data.</text>
</comment>
<evidence type="ECO:0000313" key="2">
    <source>
        <dbReference type="Proteomes" id="UP000621510"/>
    </source>
</evidence>
<gene>
    <name evidence="1" type="ORF">JK364_24095</name>
</gene>
<protein>
    <submittedName>
        <fullName evidence="1">Uncharacterized protein</fullName>
    </submittedName>
</protein>